<dbReference type="EMBL" id="MU150352">
    <property type="protein sequence ID" value="KAF9458022.1"/>
    <property type="molecule type" value="Genomic_DNA"/>
</dbReference>
<feature type="compositionally biased region" description="Acidic residues" evidence="1">
    <location>
        <begin position="692"/>
        <end position="708"/>
    </location>
</feature>
<evidence type="ECO:0000313" key="3">
    <source>
        <dbReference type="Proteomes" id="UP000807353"/>
    </source>
</evidence>
<dbReference type="PANTHER" id="PTHR43558:SF6">
    <property type="entry name" value="REDUCTASE, PUTATIVE (AFU_ORTHOLOGUE AFUA_3G10540)-RELATED"/>
    <property type="match status" value="1"/>
</dbReference>
<dbReference type="Proteomes" id="UP000807353">
    <property type="component" value="Unassembled WGS sequence"/>
</dbReference>
<keyword evidence="3" id="KW-1185">Reference proteome</keyword>
<evidence type="ECO:0000313" key="2">
    <source>
        <dbReference type="EMBL" id="KAF9458022.1"/>
    </source>
</evidence>
<dbReference type="PANTHER" id="PTHR43558">
    <property type="entry name" value="REDUCTASE, PUTATIVE (AFU_ORTHOLOGUE AFUA_3G10540)-RELATED"/>
    <property type="match status" value="1"/>
</dbReference>
<reference evidence="2" key="1">
    <citation type="submission" date="2020-11" db="EMBL/GenBank/DDBJ databases">
        <authorList>
            <consortium name="DOE Joint Genome Institute"/>
            <person name="Ahrendt S."/>
            <person name="Riley R."/>
            <person name="Andreopoulos W."/>
            <person name="Labutti K."/>
            <person name="Pangilinan J."/>
            <person name="Ruiz-Duenas F.J."/>
            <person name="Barrasa J.M."/>
            <person name="Sanchez-Garcia M."/>
            <person name="Camarero S."/>
            <person name="Miyauchi S."/>
            <person name="Serrano A."/>
            <person name="Linde D."/>
            <person name="Babiker R."/>
            <person name="Drula E."/>
            <person name="Ayuso-Fernandez I."/>
            <person name="Pacheco R."/>
            <person name="Padilla G."/>
            <person name="Ferreira P."/>
            <person name="Barriuso J."/>
            <person name="Kellner H."/>
            <person name="Castanera R."/>
            <person name="Alfaro M."/>
            <person name="Ramirez L."/>
            <person name="Pisabarro A.G."/>
            <person name="Kuo A."/>
            <person name="Tritt A."/>
            <person name="Lipzen A."/>
            <person name="He G."/>
            <person name="Yan M."/>
            <person name="Ng V."/>
            <person name="Cullen D."/>
            <person name="Martin F."/>
            <person name="Rosso M.-N."/>
            <person name="Henrissat B."/>
            <person name="Hibbett D."/>
            <person name="Martinez A.T."/>
            <person name="Grigoriev I.V."/>
        </authorList>
    </citation>
    <scope>NUCLEOTIDE SEQUENCE</scope>
    <source>
        <strain evidence="2">CBS 247.69</strain>
    </source>
</reference>
<dbReference type="InterPro" id="IPR053354">
    <property type="entry name" value="MGDG_epimerase"/>
</dbReference>
<name>A0A9P5XWT5_9AGAR</name>
<comment type="caution">
    <text evidence="2">The sequence shown here is derived from an EMBL/GenBank/DDBJ whole genome shotgun (WGS) entry which is preliminary data.</text>
</comment>
<accession>A0A9P5XWT5</accession>
<dbReference type="AlphaFoldDB" id="A0A9P5XWT5"/>
<organism evidence="2 3">
    <name type="scientific">Collybia nuda</name>
    <dbReference type="NCBI Taxonomy" id="64659"/>
    <lineage>
        <taxon>Eukaryota</taxon>
        <taxon>Fungi</taxon>
        <taxon>Dikarya</taxon>
        <taxon>Basidiomycota</taxon>
        <taxon>Agaricomycotina</taxon>
        <taxon>Agaricomycetes</taxon>
        <taxon>Agaricomycetidae</taxon>
        <taxon>Agaricales</taxon>
        <taxon>Tricholomatineae</taxon>
        <taxon>Clitocybaceae</taxon>
        <taxon>Collybia</taxon>
    </lineage>
</organism>
<proteinExistence type="predicted"/>
<dbReference type="OrthoDB" id="539213at2759"/>
<sequence length="708" mass="80862">MIVGAVGIGNIRSAHTWEKLPYTVRCAGSSLVELSPFNDEPLSGWAKKRAKVSGEDQMIPNIDEWQVLGFESLFYDVISHYLNLRVLRNEIFLCSLLQDVSSGPTWKYGLVSIGHFDYINPNAMKLGCERDIFALKLSCPSLDELPGYITLHQKHTNTIYLQPTLTSFKSMWERMTDNALMGLDWYNVFITGGFVLGTLLCPPVPKDHPEYSKSNHSEQWFSSDIDMYIYGLGPSKVNEKINHIEGVYCSNLPEKLHSSMLVMRNSQTITFYSEWPRRRIQIVLKLIGSPREVLLNFNLGICAVGYDGTNFWALLCVFKYADIGYGIHILHSYQATLETYRTQSQVKSISRGTPLRTPPLNLAEMAQAAGVWTSEFIALMLKWGHGHFKDESGKGLYLTRRAMGAKLVREIPLFSNAMLEPYSQNTSEPLGQSCLTSFELFMRHVALWEAEVDGRIHLVSYRNVFAVEAYGNEFNTPYDDTLVYDWDKSFNAQYFKATINWFNSHELDSAEMNEGAARTMYVDSIKALLSSKHDIVIPLVVSLGFMDFVNNTVKAALVEYGFEAIDALQPYNEKWMSEAAGGRAQDPGRIIVKWRLNKILNWQMLDCHIDEFREVLWAIHCANENMNVDIRDRTLYMRTHISRCAIRENSPADKLDVFVRWVGRQPRHYNTDIHVLYSVAAHAGLEVRLDNDDGNDNEEEEEDDDDDE</sequence>
<evidence type="ECO:0000256" key="1">
    <source>
        <dbReference type="SAM" id="MobiDB-lite"/>
    </source>
</evidence>
<gene>
    <name evidence="2" type="ORF">BDZ94DRAFT_1227060</name>
</gene>
<feature type="region of interest" description="Disordered" evidence="1">
    <location>
        <begin position="688"/>
        <end position="708"/>
    </location>
</feature>
<protein>
    <submittedName>
        <fullName evidence="2">Uncharacterized protein</fullName>
    </submittedName>
</protein>